<organism evidence="3">
    <name type="scientific">Fusarium euwallaceae</name>
    <dbReference type="NCBI Taxonomy" id="1147111"/>
    <lineage>
        <taxon>Eukaryota</taxon>
        <taxon>Fungi</taxon>
        <taxon>Dikarya</taxon>
        <taxon>Ascomycota</taxon>
        <taxon>Pezizomycotina</taxon>
        <taxon>Sordariomycetes</taxon>
        <taxon>Hypocreomycetidae</taxon>
        <taxon>Hypocreales</taxon>
        <taxon>Nectriaceae</taxon>
        <taxon>Fusarium</taxon>
        <taxon>Fusarium solani species complex</taxon>
    </lineage>
</organism>
<dbReference type="PRINTS" id="PR00081">
    <property type="entry name" value="GDHRDH"/>
</dbReference>
<sequence length="291" mass="31206">MASPPFDSITSFTKTWHNDTYSSISPTRPELSVTGKHVVITGGGTGIGKAAAIAFAQANAKSVSIIGRRIDRLQTAGQAVTKANSSTQVVLQTGDVTDRSSIDAALNAIVVKIGSKIDIFLDNAGMLPEEAPVIGYQESEIRRCFEINFLGPFNSLHAFTPLAAPGAKLLHTGSSIGHWAPLPEVPGVWNYAAIKGAAQKMLEYYASENPDIHVASFHPGIVGTEINPRIPVGPDTVELPGHFVVWLASDEAAFVRNKFVWANWDVEELKARAEEIRALSLLRIALNGVNV</sequence>
<comment type="similarity">
    <text evidence="1">Belongs to the short-chain dehydrogenases/reductases (SDR) family.</text>
</comment>
<dbReference type="PANTHER" id="PTHR43008">
    <property type="entry name" value="BENZIL REDUCTASE"/>
    <property type="match status" value="1"/>
</dbReference>
<dbReference type="InterPro" id="IPR002347">
    <property type="entry name" value="SDR_fam"/>
</dbReference>
<keyword evidence="5" id="KW-1185">Reference proteome</keyword>
<dbReference type="Proteomes" id="UP000287124">
    <property type="component" value="Unassembled WGS sequence"/>
</dbReference>
<evidence type="ECO:0000256" key="2">
    <source>
        <dbReference type="ARBA" id="ARBA00023002"/>
    </source>
</evidence>
<dbReference type="Gene3D" id="3.40.50.720">
    <property type="entry name" value="NAD(P)-binding Rossmann-like Domain"/>
    <property type="match status" value="1"/>
</dbReference>
<reference evidence="4 5" key="2">
    <citation type="submission" date="2017-06" db="EMBL/GenBank/DDBJ databases">
        <title>Comparative genomic analysis of Ambrosia Fusariam Clade fungi.</title>
        <authorList>
            <person name="Stajich J.E."/>
            <person name="Carrillo J."/>
            <person name="Kijimoto T."/>
            <person name="Eskalen A."/>
            <person name="O'Donnell K."/>
            <person name="Kasson M."/>
        </authorList>
    </citation>
    <scope>NUCLEOTIDE SEQUENCE [LARGE SCALE GENOMIC DNA]</scope>
    <source>
        <strain evidence="4 5">UCR1854</strain>
    </source>
</reference>
<accession>A0A125RJY0</accession>
<gene>
    <name evidence="3" type="primary">RED1</name>
    <name evidence="4" type="ORF">BHE90_003931</name>
</gene>
<evidence type="ECO:0000256" key="1">
    <source>
        <dbReference type="ARBA" id="ARBA00006484"/>
    </source>
</evidence>
<dbReference type="PANTHER" id="PTHR43008:SF4">
    <property type="entry name" value="CHAIN DEHYDROGENASE, PUTATIVE (AFU_ORTHOLOGUE AFUA_4G08710)-RELATED"/>
    <property type="match status" value="1"/>
</dbReference>
<dbReference type="EMBL" id="MIKF01000039">
    <property type="protein sequence ID" value="RTE81532.1"/>
    <property type="molecule type" value="Genomic_DNA"/>
</dbReference>
<protein>
    <submittedName>
        <fullName evidence="3">Reductase</fullName>
    </submittedName>
</protein>
<name>A0A125RJY0_9HYPO</name>
<dbReference type="AlphaFoldDB" id="A0A125RJY0"/>
<dbReference type="GO" id="GO:0050664">
    <property type="term" value="F:oxidoreductase activity, acting on NAD(P)H, oxygen as acceptor"/>
    <property type="evidence" value="ECO:0007669"/>
    <property type="project" value="TreeGrafter"/>
</dbReference>
<reference evidence="3" key="1">
    <citation type="journal article" date="2016" name="Fungal Genet. Biol.">
        <title>Insights into natural products biosynthesis from analysis of 490 polyketide synthases from Fusarium.</title>
        <authorList>
            <person name="Brown D.W."/>
            <person name="Proctor R.H."/>
        </authorList>
    </citation>
    <scope>NUCLEOTIDE SEQUENCE</scope>
    <source>
        <strain evidence="3">NRRL 62626</strain>
    </source>
</reference>
<proteinExistence type="evidence at transcript level"/>
<dbReference type="Pfam" id="PF00106">
    <property type="entry name" value="adh_short"/>
    <property type="match status" value="1"/>
</dbReference>
<dbReference type="SUPFAM" id="SSF51735">
    <property type="entry name" value="NAD(P)-binding Rossmann-fold domains"/>
    <property type="match status" value="1"/>
</dbReference>
<dbReference type="EMBL" id="KU171662">
    <property type="protein sequence ID" value="AMD38944.1"/>
    <property type="molecule type" value="mRNA"/>
</dbReference>
<evidence type="ECO:0000313" key="3">
    <source>
        <dbReference type="EMBL" id="AMD38944.1"/>
    </source>
</evidence>
<evidence type="ECO:0000313" key="4">
    <source>
        <dbReference type="EMBL" id="RTE81532.1"/>
    </source>
</evidence>
<dbReference type="GO" id="GO:0016616">
    <property type="term" value="F:oxidoreductase activity, acting on the CH-OH group of donors, NAD or NADP as acceptor"/>
    <property type="evidence" value="ECO:0007669"/>
    <property type="project" value="UniProtKB-ARBA"/>
</dbReference>
<dbReference type="InterPro" id="IPR036291">
    <property type="entry name" value="NAD(P)-bd_dom_sf"/>
</dbReference>
<keyword evidence="2" id="KW-0560">Oxidoreductase</keyword>
<evidence type="ECO:0000313" key="5">
    <source>
        <dbReference type="Proteomes" id="UP000287124"/>
    </source>
</evidence>